<keyword evidence="6 7" id="KW-0472">Membrane</keyword>
<dbReference type="eggNOG" id="COG2860">
    <property type="taxonomic scope" value="Bacteria"/>
</dbReference>
<dbReference type="KEGG" id="shi:Shel_18070"/>
<evidence type="ECO:0000256" key="1">
    <source>
        <dbReference type="ARBA" id="ARBA00004651"/>
    </source>
</evidence>
<accession>C7N7E0</accession>
<proteinExistence type="inferred from homology"/>
<dbReference type="PANTHER" id="PTHR30506:SF3">
    <property type="entry name" value="UPF0126 INNER MEMBRANE PROTEIN YADS-RELATED"/>
    <property type="match status" value="1"/>
</dbReference>
<dbReference type="PANTHER" id="PTHR30506">
    <property type="entry name" value="INNER MEMBRANE PROTEIN"/>
    <property type="match status" value="1"/>
</dbReference>
<evidence type="ECO:0000256" key="5">
    <source>
        <dbReference type="ARBA" id="ARBA00022989"/>
    </source>
</evidence>
<evidence type="ECO:0000256" key="6">
    <source>
        <dbReference type="ARBA" id="ARBA00023136"/>
    </source>
</evidence>
<evidence type="ECO:0000313" key="9">
    <source>
        <dbReference type="EMBL" id="ACV22825.1"/>
    </source>
</evidence>
<feature type="transmembrane region" description="Helical" evidence="7">
    <location>
        <begin position="136"/>
        <end position="155"/>
    </location>
</feature>
<evidence type="ECO:0000256" key="7">
    <source>
        <dbReference type="SAM" id="Phobius"/>
    </source>
</evidence>
<dbReference type="HOGENOM" id="CLU_064906_3_1_11"/>
<feature type="transmembrane region" description="Helical" evidence="7">
    <location>
        <begin position="108"/>
        <end position="127"/>
    </location>
</feature>
<keyword evidence="5 7" id="KW-1133">Transmembrane helix</keyword>
<reference evidence="9 10" key="1">
    <citation type="journal article" date="2009" name="Stand. Genomic Sci.">
        <title>Complete genome sequence of Slackia heliotrinireducens type strain (RHS 1).</title>
        <authorList>
            <person name="Pukall R."/>
            <person name="Lapidus A."/>
            <person name="Nolan M."/>
            <person name="Copeland A."/>
            <person name="Glavina Del Rio T."/>
            <person name="Lucas S."/>
            <person name="Chen F."/>
            <person name="Tice H."/>
            <person name="Cheng J.F."/>
            <person name="Chertkov O."/>
            <person name="Bruce D."/>
            <person name="Goodwin L."/>
            <person name="Kuske C."/>
            <person name="Brettin T."/>
            <person name="Detter J.C."/>
            <person name="Han C."/>
            <person name="Pitluck S."/>
            <person name="Pati A."/>
            <person name="Mavrommatis K."/>
            <person name="Ivanova N."/>
            <person name="Ovchinnikova G."/>
            <person name="Chen A."/>
            <person name="Palaniappan K."/>
            <person name="Schneider S."/>
            <person name="Rohde M."/>
            <person name="Chain P."/>
            <person name="D'haeseleer P."/>
            <person name="Goker M."/>
            <person name="Bristow J."/>
            <person name="Eisen J.A."/>
            <person name="Markowitz V."/>
            <person name="Kyrpides N.C."/>
            <person name="Klenk H.P."/>
            <person name="Hugenholtz P."/>
        </authorList>
    </citation>
    <scope>NUCLEOTIDE SEQUENCE [LARGE SCALE GENOMIC DNA]</scope>
    <source>
        <strain evidence="10">ATCC 29202 / DSM 20476 / NCTC 11029 / RHS 1</strain>
    </source>
</reference>
<keyword evidence="10" id="KW-1185">Reference proteome</keyword>
<feature type="transmembrane region" description="Helical" evidence="7">
    <location>
        <begin position="82"/>
        <end position="102"/>
    </location>
</feature>
<keyword evidence="4 7" id="KW-0812">Transmembrane</keyword>
<dbReference type="InterPro" id="IPR005115">
    <property type="entry name" value="Gly_transporter"/>
</dbReference>
<feature type="transmembrane region" description="Helical" evidence="7">
    <location>
        <begin position="57"/>
        <end position="75"/>
    </location>
</feature>
<feature type="transmembrane region" description="Helical" evidence="7">
    <location>
        <begin position="161"/>
        <end position="183"/>
    </location>
</feature>
<sequence>MLTSCLSVTHLFQRGVETYPVELANGEMYVNRDTIKGRDLMFATILELLSEVPVTTIIDYLGVFIGVVAGTIYAIDRKMDTFGAASLGMVTGFGGGVVRDVLLQDQGMFFTQHPMVVLMGIIISMALSKGRKHLSYFYDKLFYLDAFCMAWYVLAGASKCWYAGSGAVISIILGSVTAVGGGACRDICTGEIPRIFLPGKFYGISSLVGAVFYVVPMSLGVPNNVSSVLCVGSGFLLTVLSEHFNWQSHGESAKTELL</sequence>
<comment type="similarity">
    <text evidence="2">Belongs to the UPF0126 family.</text>
</comment>
<evidence type="ECO:0000313" key="10">
    <source>
        <dbReference type="Proteomes" id="UP000002026"/>
    </source>
</evidence>
<dbReference type="EMBL" id="CP001684">
    <property type="protein sequence ID" value="ACV22825.1"/>
    <property type="molecule type" value="Genomic_DNA"/>
</dbReference>
<dbReference type="AlphaFoldDB" id="C7N7E0"/>
<dbReference type="Pfam" id="PF03458">
    <property type="entry name" value="Gly_transporter"/>
    <property type="match status" value="2"/>
</dbReference>
<evidence type="ECO:0000256" key="3">
    <source>
        <dbReference type="ARBA" id="ARBA00022475"/>
    </source>
</evidence>
<dbReference type="STRING" id="471855.Shel_18070"/>
<keyword evidence="3" id="KW-1003">Cell membrane</keyword>
<comment type="subcellular location">
    <subcellularLocation>
        <location evidence="1">Cell membrane</location>
        <topology evidence="1">Multi-pass membrane protein</topology>
    </subcellularLocation>
</comment>
<evidence type="ECO:0000259" key="8">
    <source>
        <dbReference type="Pfam" id="PF03458"/>
    </source>
</evidence>
<feature type="domain" description="Glycine transporter" evidence="8">
    <location>
        <begin position="143"/>
        <end position="215"/>
    </location>
</feature>
<feature type="transmembrane region" description="Helical" evidence="7">
    <location>
        <begin position="195"/>
        <end position="215"/>
    </location>
</feature>
<feature type="domain" description="Glycine transporter" evidence="8">
    <location>
        <begin position="57"/>
        <end position="125"/>
    </location>
</feature>
<dbReference type="Proteomes" id="UP000002026">
    <property type="component" value="Chromosome"/>
</dbReference>
<evidence type="ECO:0000256" key="4">
    <source>
        <dbReference type="ARBA" id="ARBA00022692"/>
    </source>
</evidence>
<organism evidence="9 10">
    <name type="scientific">Slackia heliotrinireducens (strain ATCC 29202 / DSM 20476 / NCTC 11029 / RHS 1)</name>
    <name type="common">Peptococcus heliotrinreducens</name>
    <dbReference type="NCBI Taxonomy" id="471855"/>
    <lineage>
        <taxon>Bacteria</taxon>
        <taxon>Bacillati</taxon>
        <taxon>Actinomycetota</taxon>
        <taxon>Coriobacteriia</taxon>
        <taxon>Eggerthellales</taxon>
        <taxon>Eggerthellaceae</taxon>
        <taxon>Slackia</taxon>
    </lineage>
</organism>
<protein>
    <submittedName>
        <fullName evidence="9">Predicted membrane protein</fullName>
    </submittedName>
</protein>
<evidence type="ECO:0000256" key="2">
    <source>
        <dbReference type="ARBA" id="ARBA00008193"/>
    </source>
</evidence>
<name>C7N7E0_SLAHD</name>
<dbReference type="GO" id="GO:0005886">
    <property type="term" value="C:plasma membrane"/>
    <property type="evidence" value="ECO:0007669"/>
    <property type="project" value="UniProtKB-SubCell"/>
</dbReference>
<gene>
    <name evidence="9" type="ordered locus">Shel_18070</name>
</gene>